<evidence type="ECO:0000256" key="2">
    <source>
        <dbReference type="HAMAP-Rule" id="MF_00163"/>
    </source>
</evidence>
<feature type="binding site" evidence="2">
    <location>
        <position position="147"/>
    </location>
    <ligand>
        <name>Fe cation</name>
        <dbReference type="ChEBI" id="CHEBI:24875"/>
    </ligand>
</feature>
<dbReference type="EC" id="3.5.1.88" evidence="2"/>
<feature type="binding site" evidence="2">
    <location>
        <position position="143"/>
    </location>
    <ligand>
        <name>Fe cation</name>
        <dbReference type="ChEBI" id="CHEBI:24875"/>
    </ligand>
</feature>
<protein>
    <recommendedName>
        <fullName evidence="2">Peptide deformylase</fullName>
        <shortName evidence="2">PDF</shortName>
        <ecNumber evidence="2">3.5.1.88</ecNumber>
    </recommendedName>
    <alternativeName>
        <fullName evidence="2">Polypeptide deformylase</fullName>
    </alternativeName>
</protein>
<dbReference type="SUPFAM" id="SSF56420">
    <property type="entry name" value="Peptide deformylase"/>
    <property type="match status" value="1"/>
</dbReference>
<dbReference type="PIRSF" id="PIRSF004749">
    <property type="entry name" value="Pep_def"/>
    <property type="match status" value="1"/>
</dbReference>
<sequence length="157" mass="18135">MAKELKILTIDNKEEEKILRTKSSPVEQDEFGKKELIDFSEDLLETAKRSQEPAGGIAAPQVGKNKNIFFLLNYDTDEWEIFINPIVQPLGYSKTSVEESCLSVPNREEKVLRYKKIKITFQDLEGKKHVKKFSDLNAITIQHEKDHLEGILFIDRI</sequence>
<dbReference type="EMBL" id="JAAZBX010000007">
    <property type="protein sequence ID" value="NLD25399.1"/>
    <property type="molecule type" value="Genomic_DNA"/>
</dbReference>
<accession>A0A847D091</accession>
<keyword evidence="2 3" id="KW-0378">Hydrolase</keyword>
<comment type="similarity">
    <text evidence="1 2">Belongs to the polypeptide deformylase family.</text>
</comment>
<dbReference type="PRINTS" id="PR01576">
    <property type="entry name" value="PDEFORMYLASE"/>
</dbReference>
<dbReference type="GO" id="GO:0006412">
    <property type="term" value="P:translation"/>
    <property type="evidence" value="ECO:0007669"/>
    <property type="project" value="UniProtKB-UniRule"/>
</dbReference>
<gene>
    <name evidence="2 3" type="primary">def</name>
    <name evidence="3" type="ORF">GX656_02040</name>
</gene>
<dbReference type="PANTHER" id="PTHR10458">
    <property type="entry name" value="PEPTIDE DEFORMYLASE"/>
    <property type="match status" value="1"/>
</dbReference>
<dbReference type="AlphaFoldDB" id="A0A847D091"/>
<keyword evidence="2" id="KW-0648">Protein biosynthesis</keyword>
<dbReference type="Gene3D" id="3.90.45.10">
    <property type="entry name" value="Peptide deformylase"/>
    <property type="match status" value="1"/>
</dbReference>
<dbReference type="InterPro" id="IPR036821">
    <property type="entry name" value="Peptide_deformylase_sf"/>
</dbReference>
<dbReference type="PANTHER" id="PTHR10458:SF22">
    <property type="entry name" value="PEPTIDE DEFORMYLASE"/>
    <property type="match status" value="1"/>
</dbReference>
<dbReference type="CDD" id="cd00487">
    <property type="entry name" value="Pep_deformylase"/>
    <property type="match status" value="1"/>
</dbReference>
<dbReference type="Pfam" id="PF01327">
    <property type="entry name" value="Pep_deformylase"/>
    <property type="match status" value="1"/>
</dbReference>
<dbReference type="GO" id="GO:0046872">
    <property type="term" value="F:metal ion binding"/>
    <property type="evidence" value="ECO:0007669"/>
    <property type="project" value="UniProtKB-KW"/>
</dbReference>
<proteinExistence type="inferred from homology"/>
<comment type="catalytic activity">
    <reaction evidence="2">
        <text>N-terminal N-formyl-L-methionyl-[peptide] + H2O = N-terminal L-methionyl-[peptide] + formate</text>
        <dbReference type="Rhea" id="RHEA:24420"/>
        <dbReference type="Rhea" id="RHEA-COMP:10639"/>
        <dbReference type="Rhea" id="RHEA-COMP:10640"/>
        <dbReference type="ChEBI" id="CHEBI:15377"/>
        <dbReference type="ChEBI" id="CHEBI:15740"/>
        <dbReference type="ChEBI" id="CHEBI:49298"/>
        <dbReference type="ChEBI" id="CHEBI:64731"/>
        <dbReference type="EC" id="3.5.1.88"/>
    </reaction>
</comment>
<dbReference type="InterPro" id="IPR023635">
    <property type="entry name" value="Peptide_deformylase"/>
</dbReference>
<dbReference type="Proteomes" id="UP000545876">
    <property type="component" value="Unassembled WGS sequence"/>
</dbReference>
<keyword evidence="2" id="KW-0479">Metal-binding</keyword>
<evidence type="ECO:0000313" key="4">
    <source>
        <dbReference type="Proteomes" id="UP000545876"/>
    </source>
</evidence>
<dbReference type="GO" id="GO:0042586">
    <property type="term" value="F:peptide deformylase activity"/>
    <property type="evidence" value="ECO:0007669"/>
    <property type="project" value="UniProtKB-UniRule"/>
</dbReference>
<reference evidence="3 4" key="1">
    <citation type="journal article" date="2020" name="Biotechnol. Biofuels">
        <title>New insights from the biogas microbiome by comprehensive genome-resolved metagenomics of nearly 1600 species originating from multiple anaerobic digesters.</title>
        <authorList>
            <person name="Campanaro S."/>
            <person name="Treu L."/>
            <person name="Rodriguez-R L.M."/>
            <person name="Kovalovszki A."/>
            <person name="Ziels R.M."/>
            <person name="Maus I."/>
            <person name="Zhu X."/>
            <person name="Kougias P.G."/>
            <person name="Basile A."/>
            <person name="Luo G."/>
            <person name="Schluter A."/>
            <person name="Konstantinidis K.T."/>
            <person name="Angelidaki I."/>
        </authorList>
    </citation>
    <scope>NUCLEOTIDE SEQUENCE [LARGE SCALE GENOMIC DNA]</scope>
    <source>
        <strain evidence="3">AS06rmzACSIP_65</strain>
    </source>
</reference>
<dbReference type="HAMAP" id="MF_00163">
    <property type="entry name" value="Pep_deformylase"/>
    <property type="match status" value="1"/>
</dbReference>
<evidence type="ECO:0000256" key="1">
    <source>
        <dbReference type="ARBA" id="ARBA00010759"/>
    </source>
</evidence>
<name>A0A847D091_9BACT</name>
<comment type="caution">
    <text evidence="3">The sequence shown here is derived from an EMBL/GenBank/DDBJ whole genome shotgun (WGS) entry which is preliminary data.</text>
</comment>
<keyword evidence="2" id="KW-0408">Iron</keyword>
<evidence type="ECO:0000313" key="3">
    <source>
        <dbReference type="EMBL" id="NLD25399.1"/>
    </source>
</evidence>
<organism evidence="3 4">
    <name type="scientific">Candidatus Dojkabacteria bacterium</name>
    <dbReference type="NCBI Taxonomy" id="2099670"/>
    <lineage>
        <taxon>Bacteria</taxon>
        <taxon>Candidatus Dojkabacteria</taxon>
    </lineage>
</organism>
<dbReference type="NCBIfam" id="TIGR00079">
    <property type="entry name" value="pept_deformyl"/>
    <property type="match status" value="1"/>
</dbReference>
<feature type="active site" evidence="2">
    <location>
        <position position="144"/>
    </location>
</feature>
<comment type="cofactor">
    <cofactor evidence="2">
        <name>Fe(2+)</name>
        <dbReference type="ChEBI" id="CHEBI:29033"/>
    </cofactor>
    <text evidence="2">Binds 1 Fe(2+) ion.</text>
</comment>
<feature type="binding site" evidence="2">
    <location>
        <position position="101"/>
    </location>
    <ligand>
        <name>Fe cation</name>
        <dbReference type="ChEBI" id="CHEBI:24875"/>
    </ligand>
</feature>
<comment type="function">
    <text evidence="2">Removes the formyl group from the N-terminal Met of newly synthesized proteins. Requires at least a dipeptide for an efficient rate of reaction. N-terminal L-methionine is a prerequisite for activity but the enzyme has broad specificity at other positions.</text>
</comment>